<dbReference type="CDD" id="cd00093">
    <property type="entry name" value="HTH_XRE"/>
    <property type="match status" value="1"/>
</dbReference>
<accession>A0A640W7B7</accession>
<evidence type="ECO:0000313" key="5">
    <source>
        <dbReference type="EMBL" id="KAA0015481.1"/>
    </source>
</evidence>
<name>A0A640W7B7_9GAMM</name>
<dbReference type="Pfam" id="PF01381">
    <property type="entry name" value="HTH_3"/>
    <property type="match status" value="1"/>
</dbReference>
<dbReference type="SUPFAM" id="SSF47413">
    <property type="entry name" value="lambda repressor-like DNA-binding domains"/>
    <property type="match status" value="1"/>
</dbReference>
<keyword evidence="6" id="KW-1185">Reference proteome</keyword>
<protein>
    <submittedName>
        <fullName evidence="5">Helix-turn-helix domain-containing protein</fullName>
    </submittedName>
</protein>
<dbReference type="RefSeq" id="WP_149437771.1">
    <property type="nucleotide sequence ID" value="NZ_VTPX01000021.1"/>
</dbReference>
<gene>
    <name evidence="5" type="ORF">F0A16_20550</name>
</gene>
<dbReference type="PROSITE" id="PS50943">
    <property type="entry name" value="HTH_CROC1"/>
    <property type="match status" value="1"/>
</dbReference>
<dbReference type="InterPro" id="IPR010982">
    <property type="entry name" value="Lambda_DNA-bd_dom_sf"/>
</dbReference>
<keyword evidence="1" id="KW-0805">Transcription regulation</keyword>
<evidence type="ECO:0000256" key="3">
    <source>
        <dbReference type="ARBA" id="ARBA00023163"/>
    </source>
</evidence>
<evidence type="ECO:0000259" key="4">
    <source>
        <dbReference type="PROSITE" id="PS50943"/>
    </source>
</evidence>
<dbReference type="SUPFAM" id="SSF51306">
    <property type="entry name" value="LexA/Signal peptidase"/>
    <property type="match status" value="1"/>
</dbReference>
<feature type="domain" description="HTH cro/C1-type" evidence="4">
    <location>
        <begin position="12"/>
        <end position="66"/>
    </location>
</feature>
<evidence type="ECO:0000256" key="1">
    <source>
        <dbReference type="ARBA" id="ARBA00023015"/>
    </source>
</evidence>
<evidence type="ECO:0000256" key="2">
    <source>
        <dbReference type="ARBA" id="ARBA00023125"/>
    </source>
</evidence>
<dbReference type="EMBL" id="VTPX01000021">
    <property type="protein sequence ID" value="KAA0015481.1"/>
    <property type="molecule type" value="Genomic_DNA"/>
</dbReference>
<dbReference type="Gene3D" id="1.10.260.40">
    <property type="entry name" value="lambda repressor-like DNA-binding domains"/>
    <property type="match status" value="1"/>
</dbReference>
<evidence type="ECO:0000313" key="6">
    <source>
        <dbReference type="Proteomes" id="UP000466024"/>
    </source>
</evidence>
<dbReference type="SMART" id="SM00530">
    <property type="entry name" value="HTH_XRE"/>
    <property type="match status" value="1"/>
</dbReference>
<dbReference type="GO" id="GO:0003677">
    <property type="term" value="F:DNA binding"/>
    <property type="evidence" value="ECO:0007669"/>
    <property type="project" value="UniProtKB-KW"/>
</dbReference>
<keyword evidence="2" id="KW-0238">DNA-binding</keyword>
<organism evidence="5 6">
    <name type="scientific">Salinicola corii</name>
    <dbReference type="NCBI Taxonomy" id="2606937"/>
    <lineage>
        <taxon>Bacteria</taxon>
        <taxon>Pseudomonadati</taxon>
        <taxon>Pseudomonadota</taxon>
        <taxon>Gammaproteobacteria</taxon>
        <taxon>Oceanospirillales</taxon>
        <taxon>Halomonadaceae</taxon>
        <taxon>Salinicola</taxon>
    </lineage>
</organism>
<dbReference type="PANTHER" id="PTHR40661:SF3">
    <property type="entry name" value="FELS-1 PROPHAGE TRANSCRIPTIONAL REGULATOR"/>
    <property type="match status" value="1"/>
</dbReference>
<sequence>MSDTTEVIAERLATLRRERGMTQDEISRFLNISRGRYANWETGLRSPKLDELASVADKLGVPAGWIVGWTNERSNVAIGGAGYVTTNRTSVPTKSGSSRITNAASSTAYSVSYLRHRDLDETQCVSFTVCDDDMKEVCKRGDEILVDRRIKAPGSRDLFGILVDGQAWVRWIRRNLDNTFTVYTEATDDEQTLTREAFDELDILGRVARIASDR</sequence>
<reference evidence="5 6" key="1">
    <citation type="submission" date="2019-08" db="EMBL/GenBank/DDBJ databases">
        <title>Bioinformatics analysis of the strain L3 and L5.</title>
        <authorList>
            <person name="Li X."/>
        </authorList>
    </citation>
    <scope>NUCLEOTIDE SEQUENCE [LARGE SCALE GENOMIC DNA]</scope>
    <source>
        <strain evidence="5 6">L3</strain>
    </source>
</reference>
<dbReference type="Proteomes" id="UP000466024">
    <property type="component" value="Unassembled WGS sequence"/>
</dbReference>
<dbReference type="PANTHER" id="PTHR40661">
    <property type="match status" value="1"/>
</dbReference>
<comment type="caution">
    <text evidence="5">The sequence shown here is derived from an EMBL/GenBank/DDBJ whole genome shotgun (WGS) entry which is preliminary data.</text>
</comment>
<dbReference type="AlphaFoldDB" id="A0A640W7B7"/>
<keyword evidence="3" id="KW-0804">Transcription</keyword>
<dbReference type="Gene3D" id="2.10.109.10">
    <property type="entry name" value="Umud Fragment, subunit A"/>
    <property type="match status" value="1"/>
</dbReference>
<proteinExistence type="predicted"/>
<dbReference type="InterPro" id="IPR001387">
    <property type="entry name" value="Cro/C1-type_HTH"/>
</dbReference>
<dbReference type="InterPro" id="IPR036286">
    <property type="entry name" value="LexA/Signal_pep-like_sf"/>
</dbReference>